<organism evidence="1 2">
    <name type="scientific">Planctomicrobium piriforme</name>
    <dbReference type="NCBI Taxonomy" id="1576369"/>
    <lineage>
        <taxon>Bacteria</taxon>
        <taxon>Pseudomonadati</taxon>
        <taxon>Planctomycetota</taxon>
        <taxon>Planctomycetia</taxon>
        <taxon>Planctomycetales</taxon>
        <taxon>Planctomycetaceae</taxon>
        <taxon>Planctomicrobium</taxon>
    </lineage>
</organism>
<sequence>MWTCSKCRESVEDSFQVCWSCGTSVDGVEDPNFKPEIDVGVQDTSLEDEFRSRFRCCKCRSTTASVDWIAGTGTGPSRLLNWQIKQFLSVSCGHCGYTEFYNADVLNERSKIGDLLDLIYGR</sequence>
<dbReference type="RefSeq" id="WP_092047281.1">
    <property type="nucleotide sequence ID" value="NZ_FOQD01000001.1"/>
</dbReference>
<reference evidence="2" key="1">
    <citation type="submission" date="2016-10" db="EMBL/GenBank/DDBJ databases">
        <authorList>
            <person name="Varghese N."/>
            <person name="Submissions S."/>
        </authorList>
    </citation>
    <scope>NUCLEOTIDE SEQUENCE [LARGE SCALE GENOMIC DNA]</scope>
    <source>
        <strain evidence="2">DSM 26348</strain>
    </source>
</reference>
<dbReference type="Pfam" id="PF09855">
    <property type="entry name" value="Zn_ribbon_13"/>
    <property type="match status" value="1"/>
</dbReference>
<accession>A0A1I3B8T3</accession>
<dbReference type="OrthoDB" id="292679at2"/>
<protein>
    <submittedName>
        <fullName evidence="1">Predicted nucleic-acid-binding protein, contains Zn-ribbon domain</fullName>
    </submittedName>
</protein>
<proteinExistence type="predicted"/>
<evidence type="ECO:0000313" key="2">
    <source>
        <dbReference type="Proteomes" id="UP000199518"/>
    </source>
</evidence>
<dbReference type="Proteomes" id="UP000199518">
    <property type="component" value="Unassembled WGS sequence"/>
</dbReference>
<keyword evidence="2" id="KW-1185">Reference proteome</keyword>
<dbReference type="InterPro" id="IPR018652">
    <property type="entry name" value="DUF2082_NA-bd_Znr"/>
</dbReference>
<gene>
    <name evidence="1" type="ORF">SAMN05421753_101308</name>
</gene>
<evidence type="ECO:0000313" key="1">
    <source>
        <dbReference type="EMBL" id="SFH58725.1"/>
    </source>
</evidence>
<dbReference type="AlphaFoldDB" id="A0A1I3B8T3"/>
<name>A0A1I3B8T3_9PLAN</name>
<dbReference type="EMBL" id="FOQD01000001">
    <property type="protein sequence ID" value="SFH58725.1"/>
    <property type="molecule type" value="Genomic_DNA"/>
</dbReference>